<dbReference type="RefSeq" id="XP_024083812.1">
    <property type="nucleotide sequence ID" value="XM_024228044.1"/>
</dbReference>
<keyword evidence="2" id="KW-1185">Reference proteome</keyword>
<reference evidence="1" key="1">
    <citation type="submission" date="2022-01" db="UniProtKB">
        <authorList>
            <consortium name="EnsemblMetazoa"/>
        </authorList>
    </citation>
    <scope>IDENTIFICATION</scope>
</reference>
<organism evidence="1 2">
    <name type="scientific">Cimex lectularius</name>
    <name type="common">Bed bug</name>
    <name type="synonym">Acanthia lectularia</name>
    <dbReference type="NCBI Taxonomy" id="79782"/>
    <lineage>
        <taxon>Eukaryota</taxon>
        <taxon>Metazoa</taxon>
        <taxon>Ecdysozoa</taxon>
        <taxon>Arthropoda</taxon>
        <taxon>Hexapoda</taxon>
        <taxon>Insecta</taxon>
        <taxon>Pterygota</taxon>
        <taxon>Neoptera</taxon>
        <taxon>Paraneoptera</taxon>
        <taxon>Hemiptera</taxon>
        <taxon>Heteroptera</taxon>
        <taxon>Panheteroptera</taxon>
        <taxon>Cimicomorpha</taxon>
        <taxon>Cimicidae</taxon>
        <taxon>Cimex</taxon>
    </lineage>
</organism>
<dbReference type="EnsemblMetazoa" id="XM_024228044.1">
    <property type="protein sequence ID" value="XP_024083812.1"/>
    <property type="gene ID" value="LOC112127317"/>
</dbReference>
<protein>
    <submittedName>
        <fullName evidence="1">Uncharacterized protein</fullName>
    </submittedName>
</protein>
<dbReference type="Proteomes" id="UP000494040">
    <property type="component" value="Unassembled WGS sequence"/>
</dbReference>
<sequence length="843" mass="97485">MAVKYKDRYLNYGDVRLQRRISLSLGEIVDRMDNATSEDRKIVHLQKLLQVDLTEILCDQLKKKLFVIIQKDLNNLNSDIFELAFNLHLKLMKSSPSEYSTYCFRNAVHTLILLTELQQGKQKNADDPILSRLLYLSKYVLQIFNFVINDSTSYSDECLMEMNDLFVTLLCKRTNDGNGLTPFDIISNIDFMSNWSRRIVHSQRSRTIFLNCLKGHQELIKLLLINIKDWYHSPIIPNKDTTLHMLDGEIIKFCNFIFSFCTIVNICKFQSSSQLLSVLIDDKHVDVTFVLKSSFEFFKQSKYIHSLPQTMINFMAKMLGMIFNNSLNVDKAMLDNMFQDIHLWVPPLIILLSAIIKNETSALNFLQEFEKVHINYSKTDSTDGYVDLAKAHANSMTKYVCKLIAYAMNNIMKDEDWDSNLAKNLLFIFENVFTKNQYCHILVHEEPKLVPHILHFCQNPKPISESNQEQQTMILGCLQKVFAVIPFSLQCLQMLKEETAVQEMLGFADFGTVKCNKSWRLTFFLLTTILKKSEVYTAERKVLIKKLLYYFINLLETETFSACEGEEKELLCLVFAFTHDVNGLMSVLELSDSESEVTVTDSIEEYPLNITEFISIALELEGLETCLQLTSLKLLRNMANSLDCCLYLQNQFNFMVKLENSKQFINSDATRQSFPIIDEILKAVFFSGSKNDDESANKTSSITDLSRFFEHSLGHELEKLWLEYLPDFTANSSDLNLQSLPFEELLLNLDKITMPLHSHSDVELNWSDIDDIQLTSEDMFGIELTLRYGKLNRLIDNGAEYSSDLQIIIKCLKKAFGLRLEEFIGFNWFSATIFLLNEGNMER</sequence>
<name>A0A8I6TMG6_CIMLE</name>
<dbReference type="KEGG" id="clec:112127317"/>
<dbReference type="OrthoDB" id="6580556at2759"/>
<evidence type="ECO:0000313" key="1">
    <source>
        <dbReference type="EnsemblMetazoa" id="XP_024083812.1"/>
    </source>
</evidence>
<dbReference type="AlphaFoldDB" id="A0A8I6TMG6"/>
<proteinExistence type="predicted"/>
<accession>A0A8I6TMG6</accession>
<dbReference type="GeneID" id="112127317"/>
<evidence type="ECO:0000313" key="2">
    <source>
        <dbReference type="Proteomes" id="UP000494040"/>
    </source>
</evidence>